<dbReference type="Pfam" id="PF00266">
    <property type="entry name" value="Aminotran_5"/>
    <property type="match status" value="1"/>
</dbReference>
<comment type="similarity">
    <text evidence="2">Belongs to the class-V pyridoxal-phosphate-dependent aminotransferase family. NifS/IscS subfamily.</text>
</comment>
<evidence type="ECO:0000256" key="6">
    <source>
        <dbReference type="ARBA" id="ARBA00023004"/>
    </source>
</evidence>
<dbReference type="GO" id="GO:0051536">
    <property type="term" value="F:iron-sulfur cluster binding"/>
    <property type="evidence" value="ECO:0007669"/>
    <property type="project" value="UniProtKB-KW"/>
</dbReference>
<evidence type="ECO:0000256" key="2">
    <source>
        <dbReference type="ARBA" id="ARBA00006490"/>
    </source>
</evidence>
<name>A0A0F9K7U2_9ZZZZ</name>
<feature type="domain" description="Aminotransferase class V" evidence="8">
    <location>
        <begin position="8"/>
        <end position="246"/>
    </location>
</feature>
<evidence type="ECO:0000313" key="9">
    <source>
        <dbReference type="EMBL" id="KKM18128.1"/>
    </source>
</evidence>
<dbReference type="Gene3D" id="3.40.640.10">
    <property type="entry name" value="Type I PLP-dependent aspartate aminotransferase-like (Major domain)"/>
    <property type="match status" value="1"/>
</dbReference>
<dbReference type="EC" id="2.8.1.7" evidence="3"/>
<feature type="non-terminal residue" evidence="9">
    <location>
        <position position="246"/>
    </location>
</feature>
<dbReference type="PANTHER" id="PTHR11601">
    <property type="entry name" value="CYSTEINE DESULFURYLASE FAMILY MEMBER"/>
    <property type="match status" value="1"/>
</dbReference>
<dbReference type="InterPro" id="IPR015421">
    <property type="entry name" value="PyrdxlP-dep_Trfase_major"/>
</dbReference>
<evidence type="ECO:0000256" key="4">
    <source>
        <dbReference type="ARBA" id="ARBA00022723"/>
    </source>
</evidence>
<dbReference type="GO" id="GO:0031071">
    <property type="term" value="F:cysteine desulfurase activity"/>
    <property type="evidence" value="ECO:0007669"/>
    <property type="project" value="UniProtKB-EC"/>
</dbReference>
<dbReference type="PANTHER" id="PTHR11601:SF34">
    <property type="entry name" value="CYSTEINE DESULFURASE"/>
    <property type="match status" value="1"/>
</dbReference>
<evidence type="ECO:0000256" key="7">
    <source>
        <dbReference type="ARBA" id="ARBA00023014"/>
    </source>
</evidence>
<comment type="cofactor">
    <cofactor evidence="1">
        <name>pyridoxal 5'-phosphate</name>
        <dbReference type="ChEBI" id="CHEBI:597326"/>
    </cofactor>
</comment>
<keyword evidence="5" id="KW-0663">Pyridoxal phosphate</keyword>
<dbReference type="AlphaFoldDB" id="A0A0F9K7U2"/>
<evidence type="ECO:0000256" key="3">
    <source>
        <dbReference type="ARBA" id="ARBA00012239"/>
    </source>
</evidence>
<dbReference type="SUPFAM" id="SSF53383">
    <property type="entry name" value="PLP-dependent transferases"/>
    <property type="match status" value="1"/>
</dbReference>
<dbReference type="InterPro" id="IPR015424">
    <property type="entry name" value="PyrdxlP-dep_Trfase"/>
</dbReference>
<organism evidence="9">
    <name type="scientific">marine sediment metagenome</name>
    <dbReference type="NCBI Taxonomy" id="412755"/>
    <lineage>
        <taxon>unclassified sequences</taxon>
        <taxon>metagenomes</taxon>
        <taxon>ecological metagenomes</taxon>
    </lineage>
</organism>
<dbReference type="GO" id="GO:0046872">
    <property type="term" value="F:metal ion binding"/>
    <property type="evidence" value="ECO:0007669"/>
    <property type="project" value="UniProtKB-KW"/>
</dbReference>
<evidence type="ECO:0000256" key="5">
    <source>
        <dbReference type="ARBA" id="ARBA00022898"/>
    </source>
</evidence>
<sequence length="246" mass="26800">MISDRRLYFDYAAGTSLDTHVREAMLPYMSETFGNPNSLHQFGREAAAAIDTARASIDNVLGISSAEILHRTIFVGSATEANNVALRGAVRRMRERHGVEHPRIIISAIEHESVIDTARDLEQLGAELIITQVNGDGFVDVSAIEKALTHNTAIVSVMHANNVIGTIQPVSDVAKIVKGFRKKNDSEYPLLHTDAAQTGQYPSCNVEELGVDILTLSAHKMYGPKGIGLLYVRNRELITPLVTGGK</sequence>
<keyword evidence="4" id="KW-0479">Metal-binding</keyword>
<dbReference type="InterPro" id="IPR020578">
    <property type="entry name" value="Aminotrans_V_PyrdxlP_BS"/>
</dbReference>
<dbReference type="InterPro" id="IPR015422">
    <property type="entry name" value="PyrdxlP-dep_Trfase_small"/>
</dbReference>
<comment type="caution">
    <text evidence="9">The sequence shown here is derived from an EMBL/GenBank/DDBJ whole genome shotgun (WGS) entry which is preliminary data.</text>
</comment>
<keyword evidence="7" id="KW-0411">Iron-sulfur</keyword>
<dbReference type="EMBL" id="LAZR01014287">
    <property type="protein sequence ID" value="KKM18128.1"/>
    <property type="molecule type" value="Genomic_DNA"/>
</dbReference>
<evidence type="ECO:0000259" key="8">
    <source>
        <dbReference type="Pfam" id="PF00266"/>
    </source>
</evidence>
<keyword evidence="6" id="KW-0408">Iron</keyword>
<dbReference type="PROSITE" id="PS00595">
    <property type="entry name" value="AA_TRANSFER_CLASS_5"/>
    <property type="match status" value="1"/>
</dbReference>
<dbReference type="Gene3D" id="1.10.260.50">
    <property type="match status" value="1"/>
</dbReference>
<proteinExistence type="inferred from homology"/>
<dbReference type="InterPro" id="IPR000192">
    <property type="entry name" value="Aminotrans_V_dom"/>
</dbReference>
<reference evidence="9" key="1">
    <citation type="journal article" date="2015" name="Nature">
        <title>Complex archaea that bridge the gap between prokaryotes and eukaryotes.</title>
        <authorList>
            <person name="Spang A."/>
            <person name="Saw J.H."/>
            <person name="Jorgensen S.L."/>
            <person name="Zaremba-Niedzwiedzka K."/>
            <person name="Martijn J."/>
            <person name="Lind A.E."/>
            <person name="van Eijk R."/>
            <person name="Schleper C."/>
            <person name="Guy L."/>
            <person name="Ettema T.J."/>
        </authorList>
    </citation>
    <scope>NUCLEOTIDE SEQUENCE</scope>
</reference>
<gene>
    <name evidence="9" type="ORF">LCGC14_1668780</name>
</gene>
<evidence type="ECO:0000256" key="1">
    <source>
        <dbReference type="ARBA" id="ARBA00001933"/>
    </source>
</evidence>
<dbReference type="Gene3D" id="3.90.1150.10">
    <property type="entry name" value="Aspartate Aminotransferase, domain 1"/>
    <property type="match status" value="1"/>
</dbReference>
<accession>A0A0F9K7U2</accession>
<protein>
    <recommendedName>
        <fullName evidence="3">cysteine desulfurase</fullName>
        <ecNumber evidence="3">2.8.1.7</ecNumber>
    </recommendedName>
</protein>